<dbReference type="EMBL" id="JAGSGD010000001">
    <property type="protein sequence ID" value="MBR7620285.1"/>
    <property type="molecule type" value="Genomic_DNA"/>
</dbReference>
<comment type="similarity">
    <text evidence="1">Belongs to the Gfa family.</text>
</comment>
<dbReference type="Gene3D" id="2.170.150.70">
    <property type="match status" value="1"/>
</dbReference>
<protein>
    <submittedName>
        <fullName evidence="5">GFA family protein</fullName>
    </submittedName>
</protein>
<evidence type="ECO:0000313" key="5">
    <source>
        <dbReference type="EMBL" id="MBR7620285.1"/>
    </source>
</evidence>
<dbReference type="GO" id="GO:0046872">
    <property type="term" value="F:metal ion binding"/>
    <property type="evidence" value="ECO:0007669"/>
    <property type="project" value="UniProtKB-KW"/>
</dbReference>
<dbReference type="RefSeq" id="WP_215341001.1">
    <property type="nucleotide sequence ID" value="NZ_JAGSGD010000001.1"/>
</dbReference>
<feature type="domain" description="CENP-V/GFA" evidence="4">
    <location>
        <begin position="1"/>
        <end position="120"/>
    </location>
</feature>
<keyword evidence="6" id="KW-1185">Reference proteome</keyword>
<organism evidence="5 6">
    <name type="scientific">Phenylobacterium glaciei</name>
    <dbReference type="NCBI Taxonomy" id="2803784"/>
    <lineage>
        <taxon>Bacteria</taxon>
        <taxon>Pseudomonadati</taxon>
        <taxon>Pseudomonadota</taxon>
        <taxon>Alphaproteobacteria</taxon>
        <taxon>Caulobacterales</taxon>
        <taxon>Caulobacteraceae</taxon>
        <taxon>Phenylobacterium</taxon>
    </lineage>
</organism>
<comment type="caution">
    <text evidence="5">The sequence shown here is derived from an EMBL/GenBank/DDBJ whole genome shotgun (WGS) entry which is preliminary data.</text>
</comment>
<dbReference type="SUPFAM" id="SSF51316">
    <property type="entry name" value="Mss4-like"/>
    <property type="match status" value="1"/>
</dbReference>
<accession>A0A941D102</accession>
<evidence type="ECO:0000256" key="3">
    <source>
        <dbReference type="ARBA" id="ARBA00022833"/>
    </source>
</evidence>
<dbReference type="GO" id="GO:0016846">
    <property type="term" value="F:carbon-sulfur lyase activity"/>
    <property type="evidence" value="ECO:0007669"/>
    <property type="project" value="InterPro"/>
</dbReference>
<dbReference type="PROSITE" id="PS51891">
    <property type="entry name" value="CENP_V_GFA"/>
    <property type="match status" value="1"/>
</dbReference>
<gene>
    <name evidence="5" type="ORF">JKL49_12895</name>
</gene>
<dbReference type="AlphaFoldDB" id="A0A941D102"/>
<dbReference type="Pfam" id="PF04828">
    <property type="entry name" value="GFA"/>
    <property type="match status" value="1"/>
</dbReference>
<dbReference type="PANTHER" id="PTHR28620:SF1">
    <property type="entry name" value="CENP-V_GFA DOMAIN-CONTAINING PROTEIN"/>
    <property type="match status" value="1"/>
</dbReference>
<reference evidence="5" key="1">
    <citation type="submission" date="2021-04" db="EMBL/GenBank/DDBJ databases">
        <title>Draft genome assembly of strain Phenylobacterium sp. 20VBR1 using MiniION and Illumina platforms.</title>
        <authorList>
            <person name="Thomas F.A."/>
            <person name="Krishnan K.P."/>
            <person name="Sinha R.K."/>
        </authorList>
    </citation>
    <scope>NUCLEOTIDE SEQUENCE</scope>
    <source>
        <strain evidence="5">20VBR1</strain>
    </source>
</reference>
<dbReference type="InterPro" id="IPR011057">
    <property type="entry name" value="Mss4-like_sf"/>
</dbReference>
<dbReference type="InterPro" id="IPR052355">
    <property type="entry name" value="CENP-V-like"/>
</dbReference>
<sequence>MDGACHCGAVRWRFEGVPRSATSCNCSICRRHGALWAYGFEDEAFTVAGETATYVWNRRSLAFHFCARCACVVAWLTTSRGADGRNYGAVNLRLAMEPDAVAAVPIVHHDTVTKSDLPRDGRCVADVWS</sequence>
<evidence type="ECO:0000256" key="2">
    <source>
        <dbReference type="ARBA" id="ARBA00022723"/>
    </source>
</evidence>
<proteinExistence type="inferred from homology"/>
<name>A0A941D102_9CAUL</name>
<dbReference type="PANTHER" id="PTHR28620">
    <property type="entry name" value="CENTROMERE PROTEIN V"/>
    <property type="match status" value="1"/>
</dbReference>
<dbReference type="InterPro" id="IPR006913">
    <property type="entry name" value="CENP-V/GFA"/>
</dbReference>
<keyword evidence="2" id="KW-0479">Metal-binding</keyword>
<evidence type="ECO:0000256" key="1">
    <source>
        <dbReference type="ARBA" id="ARBA00005495"/>
    </source>
</evidence>
<dbReference type="Proteomes" id="UP000622580">
    <property type="component" value="Unassembled WGS sequence"/>
</dbReference>
<evidence type="ECO:0000313" key="6">
    <source>
        <dbReference type="Proteomes" id="UP000622580"/>
    </source>
</evidence>
<keyword evidence="3" id="KW-0862">Zinc</keyword>
<evidence type="ECO:0000259" key="4">
    <source>
        <dbReference type="PROSITE" id="PS51891"/>
    </source>
</evidence>